<sequence>MKTILKWLWSTIKVFHVLVGSVFFTLLLIFIVSTLANQPEKQARTVPDKTALVLDLEGRLVETLSRVEPGDVFGGPLAGPLPNEVLMRDVLHALDQAREDERITALVLNLDDFAGGYPAQLHRLGEAVGRFKNSGKPVIAVGESYSQAQYLIASYADTVLMNPVGSVWIPGYAAYPLYQKEALDKLKASVHVFRAGDYKSAVEPFIRNDMSPEAREANEAYLGVLWDAYLDTVTANRGIDRDALVATLDNPAPVYKSAGGDGAQAMVNLGLVDKLVIRPALDGTVAGLVGAAKDKDSFRSLSYTGYLDALGYNPTAKKDRPTVAVIAARGQIVSGEGGPQITAADSVSALLRQARTDKHVKAVVLRVDSPGGGLAGSDLIRQEVAAIQAAGKPVVASYAGVAASGGVWISANADKVFAEETTITGSIGVFSLLLTFEDTASAVGLTQDGVGTTQIAGATVLRGLNDAVEALLQTQTDGAYQRFLALVAEGRDMTVAELEPIAGGRVWSGKRAADLGLVDALGGLDDAVTAAAELAELDDFTLRYVERRPTQWERLFAAYIQGAETVGMMPNRIDAGPVQPLIETLAGQWARLGRLNDPENRYLLCNRCTVQ</sequence>
<comment type="subcellular location">
    <subcellularLocation>
        <location evidence="1">Membrane</location>
    </subcellularLocation>
</comment>
<dbReference type="InterPro" id="IPR047272">
    <property type="entry name" value="S49_SppA_C"/>
</dbReference>
<organism evidence="10 11">
    <name type="scientific">Rhodothalassium salexigens DSM 2132</name>
    <dbReference type="NCBI Taxonomy" id="1188247"/>
    <lineage>
        <taxon>Bacteria</taxon>
        <taxon>Pseudomonadati</taxon>
        <taxon>Pseudomonadota</taxon>
        <taxon>Alphaproteobacteria</taxon>
        <taxon>Rhodothalassiales</taxon>
        <taxon>Rhodothalassiaceae</taxon>
        <taxon>Rhodothalassium</taxon>
    </lineage>
</organism>
<feature type="transmembrane region" description="Helical" evidence="8">
    <location>
        <begin position="12"/>
        <end position="36"/>
    </location>
</feature>
<name>A0A4R2P9A3_RHOSA</name>
<dbReference type="Gene3D" id="6.20.330.10">
    <property type="match status" value="1"/>
</dbReference>
<dbReference type="InterPro" id="IPR004634">
    <property type="entry name" value="Pept_S49_pIV"/>
</dbReference>
<accession>A0A4R2P9A3</accession>
<proteinExistence type="inferred from homology"/>
<evidence type="ECO:0000256" key="4">
    <source>
        <dbReference type="ARBA" id="ARBA00022801"/>
    </source>
</evidence>
<reference evidence="10 11" key="1">
    <citation type="submission" date="2019-03" db="EMBL/GenBank/DDBJ databases">
        <title>Genomic Encyclopedia of Type Strains, Phase IV (KMG-IV): sequencing the most valuable type-strain genomes for metagenomic binning, comparative biology and taxonomic classification.</title>
        <authorList>
            <person name="Goeker M."/>
        </authorList>
    </citation>
    <scope>NUCLEOTIDE SEQUENCE [LARGE SCALE GENOMIC DNA]</scope>
    <source>
        <strain evidence="10 11">DSM 2132</strain>
    </source>
</reference>
<evidence type="ECO:0000256" key="8">
    <source>
        <dbReference type="SAM" id="Phobius"/>
    </source>
</evidence>
<dbReference type="GO" id="GO:0008236">
    <property type="term" value="F:serine-type peptidase activity"/>
    <property type="evidence" value="ECO:0007669"/>
    <property type="project" value="UniProtKB-KW"/>
</dbReference>
<evidence type="ECO:0000256" key="6">
    <source>
        <dbReference type="ARBA" id="ARBA00023136"/>
    </source>
</evidence>
<dbReference type="FunCoup" id="A0A4R2P9A3">
    <property type="interactions" value="208"/>
</dbReference>
<evidence type="ECO:0000259" key="9">
    <source>
        <dbReference type="Pfam" id="PF01343"/>
    </source>
</evidence>
<evidence type="ECO:0000256" key="3">
    <source>
        <dbReference type="ARBA" id="ARBA00022670"/>
    </source>
</evidence>
<dbReference type="RefSeq" id="WP_132709300.1">
    <property type="nucleotide sequence ID" value="NZ_JACIGF010000011.1"/>
</dbReference>
<keyword evidence="3 10" id="KW-0645">Protease</keyword>
<keyword evidence="8" id="KW-1133">Transmembrane helix</keyword>
<dbReference type="PIRSF" id="PIRSF001217">
    <property type="entry name" value="Protease_4_SppA"/>
    <property type="match status" value="1"/>
</dbReference>
<evidence type="ECO:0000313" key="10">
    <source>
        <dbReference type="EMBL" id="TCP31492.1"/>
    </source>
</evidence>
<keyword evidence="8" id="KW-0812">Transmembrane</keyword>
<dbReference type="InterPro" id="IPR004635">
    <property type="entry name" value="Pept_S49_SppA"/>
</dbReference>
<dbReference type="CDD" id="cd07018">
    <property type="entry name" value="S49_SppA_67K_type"/>
    <property type="match status" value="1"/>
</dbReference>
<feature type="domain" description="Peptidase S49" evidence="9">
    <location>
        <begin position="131"/>
        <end position="257"/>
    </location>
</feature>
<dbReference type="GO" id="GO:0016020">
    <property type="term" value="C:membrane"/>
    <property type="evidence" value="ECO:0007669"/>
    <property type="project" value="UniProtKB-SubCell"/>
</dbReference>
<dbReference type="InterPro" id="IPR047217">
    <property type="entry name" value="S49_SppA_67K_type_N"/>
</dbReference>
<dbReference type="NCBIfam" id="TIGR00706">
    <property type="entry name" value="SppA_dom"/>
    <property type="match status" value="1"/>
</dbReference>
<keyword evidence="4" id="KW-0378">Hydrolase</keyword>
<dbReference type="PANTHER" id="PTHR33209:SF1">
    <property type="entry name" value="PEPTIDASE S49 DOMAIN-CONTAINING PROTEIN"/>
    <property type="match status" value="1"/>
</dbReference>
<evidence type="ECO:0000256" key="7">
    <source>
        <dbReference type="PIRSR" id="PIRSR001217-1"/>
    </source>
</evidence>
<dbReference type="AlphaFoldDB" id="A0A4R2P9A3"/>
<dbReference type="NCBIfam" id="TIGR00705">
    <property type="entry name" value="SppA_67K"/>
    <property type="match status" value="1"/>
</dbReference>
<feature type="domain" description="Peptidase S49" evidence="9">
    <location>
        <begin position="388"/>
        <end position="537"/>
    </location>
</feature>
<dbReference type="InterPro" id="IPR029045">
    <property type="entry name" value="ClpP/crotonase-like_dom_sf"/>
</dbReference>
<evidence type="ECO:0000256" key="1">
    <source>
        <dbReference type="ARBA" id="ARBA00004370"/>
    </source>
</evidence>
<dbReference type="SUPFAM" id="SSF52096">
    <property type="entry name" value="ClpP/crotonase"/>
    <property type="match status" value="2"/>
</dbReference>
<feature type="active site" description="Proton donor/acceptor" evidence="7">
    <location>
        <position position="199"/>
    </location>
</feature>
<dbReference type="EMBL" id="SLXO01000011">
    <property type="protein sequence ID" value="TCP31492.1"/>
    <property type="molecule type" value="Genomic_DNA"/>
</dbReference>
<feature type="active site" description="Nucleophile" evidence="7">
    <location>
        <position position="404"/>
    </location>
</feature>
<protein>
    <submittedName>
        <fullName evidence="10">Protease-4</fullName>
    </submittedName>
</protein>
<keyword evidence="5" id="KW-0720">Serine protease</keyword>
<dbReference type="OrthoDB" id="9764363at2"/>
<evidence type="ECO:0000256" key="2">
    <source>
        <dbReference type="ARBA" id="ARBA00008683"/>
    </source>
</evidence>
<evidence type="ECO:0000256" key="5">
    <source>
        <dbReference type="ARBA" id="ARBA00022825"/>
    </source>
</evidence>
<evidence type="ECO:0000313" key="11">
    <source>
        <dbReference type="Proteomes" id="UP000295399"/>
    </source>
</evidence>
<keyword evidence="11" id="KW-1185">Reference proteome</keyword>
<dbReference type="CDD" id="cd07023">
    <property type="entry name" value="S49_Sppa_N_C"/>
    <property type="match status" value="1"/>
</dbReference>
<comment type="caution">
    <text evidence="10">The sequence shown here is derived from an EMBL/GenBank/DDBJ whole genome shotgun (WGS) entry which is preliminary data.</text>
</comment>
<dbReference type="Proteomes" id="UP000295399">
    <property type="component" value="Unassembled WGS sequence"/>
</dbReference>
<comment type="similarity">
    <text evidence="2">Belongs to the peptidase S49 family.</text>
</comment>
<dbReference type="Pfam" id="PF01343">
    <property type="entry name" value="Peptidase_S49"/>
    <property type="match status" value="2"/>
</dbReference>
<dbReference type="Gene3D" id="3.90.226.10">
    <property type="entry name" value="2-enoyl-CoA Hydratase, Chain A, domain 1"/>
    <property type="match status" value="3"/>
</dbReference>
<dbReference type="PANTHER" id="PTHR33209">
    <property type="entry name" value="PROTEASE 4"/>
    <property type="match status" value="1"/>
</dbReference>
<gene>
    <name evidence="10" type="ORF">EV659_11162</name>
</gene>
<dbReference type="GO" id="GO:0006465">
    <property type="term" value="P:signal peptide processing"/>
    <property type="evidence" value="ECO:0007669"/>
    <property type="project" value="InterPro"/>
</dbReference>
<dbReference type="InterPro" id="IPR002142">
    <property type="entry name" value="Peptidase_S49"/>
</dbReference>
<dbReference type="InParanoid" id="A0A4R2P9A3"/>
<keyword evidence="6 8" id="KW-0472">Membrane</keyword>